<dbReference type="EMBL" id="ABXJ01000111">
    <property type="protein sequence ID" value="EEA89877.1"/>
    <property type="molecule type" value="Genomic_DNA"/>
</dbReference>
<dbReference type="Proteomes" id="UP000003560">
    <property type="component" value="Unassembled WGS sequence"/>
</dbReference>
<evidence type="ECO:0000313" key="2">
    <source>
        <dbReference type="Proteomes" id="UP000003560"/>
    </source>
</evidence>
<dbReference type="AlphaFoldDB" id="B6GCW5"/>
<dbReference type="RefSeq" id="WP_006721572.1">
    <property type="nucleotide sequence ID" value="NZ_CP085935.1"/>
</dbReference>
<reference evidence="1 2" key="2">
    <citation type="submission" date="2008-10" db="EMBL/GenBank/DDBJ databases">
        <authorList>
            <person name="Fulton L."/>
            <person name="Clifton S."/>
            <person name="Fulton B."/>
            <person name="Xu J."/>
            <person name="Minx P."/>
            <person name="Pepin K.H."/>
            <person name="Johnson M."/>
            <person name="Thiruvilangam P."/>
            <person name="Bhonagiri V."/>
            <person name="Nash W.E."/>
            <person name="Mardis E.R."/>
            <person name="Wilson R.K."/>
        </authorList>
    </citation>
    <scope>NUCLEOTIDE SEQUENCE [LARGE SCALE GENOMIC DNA]</scope>
    <source>
        <strain evidence="1 2">DSM 13279</strain>
    </source>
</reference>
<accession>B6GCW5</accession>
<dbReference type="eggNOG" id="COG1433">
    <property type="taxonomic scope" value="Bacteria"/>
</dbReference>
<gene>
    <name evidence="1" type="ORF">COLSTE_01942</name>
</gene>
<evidence type="ECO:0000313" key="1">
    <source>
        <dbReference type="EMBL" id="EEA89877.1"/>
    </source>
</evidence>
<dbReference type="InterPro" id="IPR010181">
    <property type="entry name" value="CGCAxxGCC_motif"/>
</dbReference>
<protein>
    <submittedName>
        <fullName evidence="1">Oxidoreductase</fullName>
    </submittedName>
</protein>
<keyword evidence="2" id="KW-1185">Reference proteome</keyword>
<dbReference type="OrthoDB" id="9791535at2"/>
<sequence>MAINKSEMSLDREELKRTAAGYHGRGFNCAQSVICALAPHVGLDPKTAFSIAEGFGAGMGGMTETCGAISGGIMALGQVESSGFDAPGSKGATYRRARAYCDAFREKNGSTVCRELKGVDAASGPLRSCAGCIDDAIDLFCDIMNK</sequence>
<proteinExistence type="predicted"/>
<comment type="caution">
    <text evidence="1">The sequence shown here is derived from an EMBL/GenBank/DDBJ whole genome shotgun (WGS) entry which is preliminary data.</text>
</comment>
<dbReference type="NCBIfam" id="TIGR01909">
    <property type="entry name" value="C_GCAxxG_C_C"/>
    <property type="match status" value="1"/>
</dbReference>
<dbReference type="GeneID" id="98003595"/>
<dbReference type="HOGENOM" id="CLU_091283_2_1_11"/>
<dbReference type="STRING" id="445975.COLSTE_01942"/>
<name>B6GCW5_9ACTN</name>
<reference evidence="1 2" key="1">
    <citation type="submission" date="2008-10" db="EMBL/GenBank/DDBJ databases">
        <title>Draft genome sequence of Collinsella stercoris (DSM 13279).</title>
        <authorList>
            <person name="Sudarsanam P."/>
            <person name="Ley R."/>
            <person name="Guruge J."/>
            <person name="Turnbaugh P.J."/>
            <person name="Mahowald M."/>
            <person name="Liep D."/>
            <person name="Gordon J."/>
        </authorList>
    </citation>
    <scope>NUCLEOTIDE SEQUENCE [LARGE SCALE GENOMIC DNA]</scope>
    <source>
        <strain evidence="1 2">DSM 13279</strain>
    </source>
</reference>
<organism evidence="1 2">
    <name type="scientific">Collinsella stercoris DSM 13279</name>
    <dbReference type="NCBI Taxonomy" id="445975"/>
    <lineage>
        <taxon>Bacteria</taxon>
        <taxon>Bacillati</taxon>
        <taxon>Actinomycetota</taxon>
        <taxon>Coriobacteriia</taxon>
        <taxon>Coriobacteriales</taxon>
        <taxon>Coriobacteriaceae</taxon>
        <taxon>Collinsella</taxon>
    </lineage>
</organism>
<dbReference type="Pfam" id="PF09719">
    <property type="entry name" value="C_GCAxxG_C_C"/>
    <property type="match status" value="1"/>
</dbReference>